<reference evidence="1" key="2">
    <citation type="submission" date="2025-09" db="UniProtKB">
        <authorList>
            <consortium name="EnsemblPlants"/>
        </authorList>
    </citation>
    <scope>IDENTIFICATION</scope>
</reference>
<name>A0ACD5Z0Q4_AVESA</name>
<organism evidence="1 2">
    <name type="scientific">Avena sativa</name>
    <name type="common">Oat</name>
    <dbReference type="NCBI Taxonomy" id="4498"/>
    <lineage>
        <taxon>Eukaryota</taxon>
        <taxon>Viridiplantae</taxon>
        <taxon>Streptophyta</taxon>
        <taxon>Embryophyta</taxon>
        <taxon>Tracheophyta</taxon>
        <taxon>Spermatophyta</taxon>
        <taxon>Magnoliopsida</taxon>
        <taxon>Liliopsida</taxon>
        <taxon>Poales</taxon>
        <taxon>Poaceae</taxon>
        <taxon>BOP clade</taxon>
        <taxon>Pooideae</taxon>
        <taxon>Poodae</taxon>
        <taxon>Poeae</taxon>
        <taxon>Poeae Chloroplast Group 1 (Aveneae type)</taxon>
        <taxon>Aveninae</taxon>
        <taxon>Avena</taxon>
    </lineage>
</organism>
<proteinExistence type="predicted"/>
<accession>A0ACD5Z0Q4</accession>
<evidence type="ECO:0000313" key="2">
    <source>
        <dbReference type="Proteomes" id="UP001732700"/>
    </source>
</evidence>
<reference evidence="1" key="1">
    <citation type="submission" date="2021-05" db="EMBL/GenBank/DDBJ databases">
        <authorList>
            <person name="Scholz U."/>
            <person name="Mascher M."/>
            <person name="Fiebig A."/>
        </authorList>
    </citation>
    <scope>NUCLEOTIDE SEQUENCE [LARGE SCALE GENOMIC DNA]</scope>
</reference>
<protein>
    <submittedName>
        <fullName evidence="1">Uncharacterized protein</fullName>
    </submittedName>
</protein>
<keyword evidence="2" id="KW-1185">Reference proteome</keyword>
<dbReference type="Proteomes" id="UP001732700">
    <property type="component" value="Chromosome 6A"/>
</dbReference>
<dbReference type="EnsemblPlants" id="AVESA.00010b.r2.6AG1075480.1">
    <property type="protein sequence ID" value="AVESA.00010b.r2.6AG1075480.1.CDS"/>
    <property type="gene ID" value="AVESA.00010b.r2.6AG1075480"/>
</dbReference>
<evidence type="ECO:0000313" key="1">
    <source>
        <dbReference type="EnsemblPlants" id="AVESA.00010b.r2.6AG1075480.1.CDS"/>
    </source>
</evidence>
<sequence length="479" mass="54877">MTPATLIILATLLVIFLFKMKRVRLFQQQCECLRRLPPGPPTLPIIGNMHQMIWHKPAVFRWIHRLLEEMKTDIMCLRLGATHIVVVKCPMIARELLRKNDAVLASRPTTFTSGAFSFGYKGTVLTPYGEQWKKMRQVLTCEVLTSSMDRRLHHLRKEEYNYLVSGPGRDEVAHVSALFTALNHLYSFCVSDYFPVLIGLDLEGHEMVTRNVLRVLNRIHDPIIEKRLHERSMKLEKGGKKKEPRDFLDLLVYLEDADGQQLLSLQEIRAQTMEMMLATIDNPSNAVEWALAEMMNKPEIMQRAMDELDDIVGKDRLVEESDIPRLNYLKSCIREAFRLHPYHALNVPHVAMADTTVAGYTIPKNSHIILSRLGLGRNPKIWNEPLEFRPERHLNTTNVILTEPDLRFISFSSGRRGCPGILLGTSVTMMLFARMLQGFAWTKPPRAHSISLQEGISNLTLAEPLVLHAKPRLATHLYI</sequence>